<accession>R7TTX3</accession>
<organism evidence="2">
    <name type="scientific">Capitella teleta</name>
    <name type="common">Polychaete worm</name>
    <dbReference type="NCBI Taxonomy" id="283909"/>
    <lineage>
        <taxon>Eukaryota</taxon>
        <taxon>Metazoa</taxon>
        <taxon>Spiralia</taxon>
        <taxon>Lophotrochozoa</taxon>
        <taxon>Annelida</taxon>
        <taxon>Polychaeta</taxon>
        <taxon>Sedentaria</taxon>
        <taxon>Scolecida</taxon>
        <taxon>Capitellidae</taxon>
        <taxon>Capitella</taxon>
    </lineage>
</organism>
<dbReference type="AlphaFoldDB" id="R7TTX3"/>
<protein>
    <submittedName>
        <fullName evidence="2 3">Uncharacterized protein</fullName>
    </submittedName>
</protein>
<keyword evidence="4" id="KW-1185">Reference proteome</keyword>
<reference evidence="2 4" key="2">
    <citation type="journal article" date="2013" name="Nature">
        <title>Insights into bilaterian evolution from three spiralian genomes.</title>
        <authorList>
            <person name="Simakov O."/>
            <person name="Marletaz F."/>
            <person name="Cho S.J."/>
            <person name="Edsinger-Gonzales E."/>
            <person name="Havlak P."/>
            <person name="Hellsten U."/>
            <person name="Kuo D.H."/>
            <person name="Larsson T."/>
            <person name="Lv J."/>
            <person name="Arendt D."/>
            <person name="Savage R."/>
            <person name="Osoegawa K."/>
            <person name="de Jong P."/>
            <person name="Grimwood J."/>
            <person name="Chapman J.A."/>
            <person name="Shapiro H."/>
            <person name="Aerts A."/>
            <person name="Otillar R.P."/>
            <person name="Terry A.Y."/>
            <person name="Boore J.L."/>
            <person name="Grigoriev I.V."/>
            <person name="Lindberg D.R."/>
            <person name="Seaver E.C."/>
            <person name="Weisblat D.A."/>
            <person name="Putnam N.H."/>
            <person name="Rokhsar D.S."/>
        </authorList>
    </citation>
    <scope>NUCLEOTIDE SEQUENCE</scope>
    <source>
        <strain evidence="2 4">I ESC-2004</strain>
    </source>
</reference>
<reference evidence="4" key="1">
    <citation type="submission" date="2012-12" db="EMBL/GenBank/DDBJ databases">
        <authorList>
            <person name="Hellsten U."/>
            <person name="Grimwood J."/>
            <person name="Chapman J.A."/>
            <person name="Shapiro H."/>
            <person name="Aerts A."/>
            <person name="Otillar R.P."/>
            <person name="Terry A.Y."/>
            <person name="Boore J.L."/>
            <person name="Simakov O."/>
            <person name="Marletaz F."/>
            <person name="Cho S.-J."/>
            <person name="Edsinger-Gonzales E."/>
            <person name="Havlak P."/>
            <person name="Kuo D.-H."/>
            <person name="Larsson T."/>
            <person name="Lv J."/>
            <person name="Arendt D."/>
            <person name="Savage R."/>
            <person name="Osoegawa K."/>
            <person name="de Jong P."/>
            <person name="Lindberg D.R."/>
            <person name="Seaver E.C."/>
            <person name="Weisblat D.A."/>
            <person name="Putnam N.H."/>
            <person name="Grigoriev I.V."/>
            <person name="Rokhsar D.S."/>
        </authorList>
    </citation>
    <scope>NUCLEOTIDE SEQUENCE</scope>
    <source>
        <strain evidence="4">I ESC-2004</strain>
    </source>
</reference>
<evidence type="ECO:0000313" key="4">
    <source>
        <dbReference type="Proteomes" id="UP000014760"/>
    </source>
</evidence>
<proteinExistence type="predicted"/>
<reference evidence="3" key="3">
    <citation type="submission" date="2015-06" db="UniProtKB">
        <authorList>
            <consortium name="EnsemblMetazoa"/>
        </authorList>
    </citation>
    <scope>IDENTIFICATION</scope>
</reference>
<dbReference type="EMBL" id="AMQN01012272">
    <property type="status" value="NOT_ANNOTATED_CDS"/>
    <property type="molecule type" value="Genomic_DNA"/>
</dbReference>
<name>R7TTX3_CAPTE</name>
<sequence>MSIREQPEFVPEGQEFVPRLDPPVPEEFLLNGDHDDIENDQLNNGELEIQDEDAKESSDYGENIFSGRRNSQDSVATTFIPFLDSPDAGSKPSRMRNYFPAMLGDHYAVMNTRRVDPMSRLRMSRSNLLASSQMSLSTSQFMLEQKLPPQMDSVVSLN</sequence>
<dbReference type="EnsemblMetazoa" id="CapteT213482">
    <property type="protein sequence ID" value="CapteP213482"/>
    <property type="gene ID" value="CapteG213482"/>
</dbReference>
<dbReference type="HOGENOM" id="CLU_1671020_0_0_1"/>
<gene>
    <name evidence="2" type="ORF">CAPTEDRAFT_213482</name>
</gene>
<feature type="region of interest" description="Disordered" evidence="1">
    <location>
        <begin position="1"/>
        <end position="69"/>
    </location>
</feature>
<dbReference type="EMBL" id="KB309412">
    <property type="protein sequence ID" value="ELT94465.1"/>
    <property type="molecule type" value="Genomic_DNA"/>
</dbReference>
<evidence type="ECO:0000313" key="2">
    <source>
        <dbReference type="EMBL" id="ELT94465.1"/>
    </source>
</evidence>
<evidence type="ECO:0000313" key="3">
    <source>
        <dbReference type="EnsemblMetazoa" id="CapteP213482"/>
    </source>
</evidence>
<dbReference type="Proteomes" id="UP000014760">
    <property type="component" value="Unassembled WGS sequence"/>
</dbReference>
<evidence type="ECO:0000256" key="1">
    <source>
        <dbReference type="SAM" id="MobiDB-lite"/>
    </source>
</evidence>